<keyword evidence="5" id="KW-1185">Reference proteome</keyword>
<organism evidence="4 5">
    <name type="scientific">Clostridium saudiense</name>
    <dbReference type="NCBI Taxonomy" id="1414720"/>
    <lineage>
        <taxon>Bacteria</taxon>
        <taxon>Bacillati</taxon>
        <taxon>Bacillota</taxon>
        <taxon>Clostridia</taxon>
        <taxon>Eubacteriales</taxon>
        <taxon>Clostridiaceae</taxon>
        <taxon>Clostridium</taxon>
    </lineage>
</organism>
<sequence length="711" mass="79720">MEKEKINYEKIEEIVSELRLEEKVAMVHAAGLFRSGNVERLGIPSLYMSDGPMGVRNEFPNASWVPVGNSDDYVTYLPSISALACTWNRELAYEEGNVLGKEARGRGKDIILAPGINIVRSPLGGRNFEYMSEDPYLTAQLAVPYIKGVQENDVAACVKHFAVNSQETERLNVDVVIDERAVREIYLPAFEAAVKEGNSYSIMSAYNKLWGLHCSHNKWLLRDVLEKEWGYDGVLVSDWSAISNTKLAAEAGMDIEMSVTDNFDEYFFANPLIKAVKEGEVKEELIDEKVRKILKLMYRLNIFSEDRKSGEYNSSESRQKTLDIAREAVVLLKNEENVLPLSKKVKKVAVIGENANIRHSEGGGSAEVKSLYEVTPLMGIKMLLGGNAEVSYAKGYTHDLNERESVKEEAIELAKNSDIVIFVGGLKHTKEDFSLFQNALHSSKEENMVINIDSEGNDKTDMKLPYKQDEIINSLLEVNPNTVVVITAGSPVDMSSWVNNCKALVNVSYNGMEGGRALAEVLFGEVNPSGKLTVTIPKKLEDSPAHSIGEFPGGEKVRYDEGIFVGYRYFVTNNIEPQFEFGHGLSYTEFKYEDIRVNVIEEKDEINTEVSFNLINIGDRKGYEIAQLYINDVESSSKRPTLELKGFEKVSLLPGESKKVTIKLDKKAFAFYSEDEKSWIVEPGEFNILVGSSCIKINLEECINIKSKYKF</sequence>
<dbReference type="Pfam" id="PF14310">
    <property type="entry name" value="Fn3-like"/>
    <property type="match status" value="1"/>
</dbReference>
<accession>A0ABS2FK23</accession>
<dbReference type="SUPFAM" id="SSF52279">
    <property type="entry name" value="Beta-D-glucan exohydrolase, C-terminal domain"/>
    <property type="match status" value="1"/>
</dbReference>
<evidence type="ECO:0000256" key="2">
    <source>
        <dbReference type="ARBA" id="ARBA00022801"/>
    </source>
</evidence>
<dbReference type="Gene3D" id="3.20.20.300">
    <property type="entry name" value="Glycoside hydrolase, family 3, N-terminal domain"/>
    <property type="match status" value="1"/>
</dbReference>
<dbReference type="Gene3D" id="3.40.50.1700">
    <property type="entry name" value="Glycoside hydrolase family 3 C-terminal domain"/>
    <property type="match status" value="1"/>
</dbReference>
<dbReference type="InterPro" id="IPR001764">
    <property type="entry name" value="Glyco_hydro_3_N"/>
</dbReference>
<reference evidence="4 5" key="1">
    <citation type="journal article" date="2021" name="Sci. Rep.">
        <title>The distribution of antibiotic resistance genes in chicken gut microbiota commensals.</title>
        <authorList>
            <person name="Juricova H."/>
            <person name="Matiasovicova J."/>
            <person name="Kubasova T."/>
            <person name="Cejkova D."/>
            <person name="Rychlik I."/>
        </authorList>
    </citation>
    <scope>NUCLEOTIDE SEQUENCE [LARGE SCALE GENOMIC DNA]</scope>
    <source>
        <strain evidence="4 5">An435</strain>
    </source>
</reference>
<dbReference type="PANTHER" id="PTHR42715">
    <property type="entry name" value="BETA-GLUCOSIDASE"/>
    <property type="match status" value="1"/>
</dbReference>
<dbReference type="GO" id="GO:0016787">
    <property type="term" value="F:hydrolase activity"/>
    <property type="evidence" value="ECO:0007669"/>
    <property type="project" value="UniProtKB-KW"/>
</dbReference>
<dbReference type="Proteomes" id="UP000767334">
    <property type="component" value="Unassembled WGS sequence"/>
</dbReference>
<keyword evidence="2 4" id="KW-0378">Hydrolase</keyword>
<dbReference type="InterPro" id="IPR050288">
    <property type="entry name" value="Cellulose_deg_GH3"/>
</dbReference>
<dbReference type="InterPro" id="IPR002772">
    <property type="entry name" value="Glyco_hydro_3_C"/>
</dbReference>
<dbReference type="InterPro" id="IPR017853">
    <property type="entry name" value="GH"/>
</dbReference>
<dbReference type="Pfam" id="PF01915">
    <property type="entry name" value="Glyco_hydro_3_C"/>
    <property type="match status" value="1"/>
</dbReference>
<comment type="caution">
    <text evidence="4">The sequence shown here is derived from an EMBL/GenBank/DDBJ whole genome shotgun (WGS) entry which is preliminary data.</text>
</comment>
<name>A0ABS2FK23_9CLOT</name>
<evidence type="ECO:0000259" key="3">
    <source>
        <dbReference type="SMART" id="SM01217"/>
    </source>
</evidence>
<dbReference type="Pfam" id="PF00933">
    <property type="entry name" value="Glyco_hydro_3"/>
    <property type="match status" value="1"/>
</dbReference>
<dbReference type="EMBL" id="JACJLL010000127">
    <property type="protein sequence ID" value="MBM6820554.1"/>
    <property type="molecule type" value="Genomic_DNA"/>
</dbReference>
<dbReference type="InterPro" id="IPR026891">
    <property type="entry name" value="Fn3-like"/>
</dbReference>
<gene>
    <name evidence="4" type="ORF">H6A19_14660</name>
</gene>
<evidence type="ECO:0000313" key="4">
    <source>
        <dbReference type="EMBL" id="MBM6820554.1"/>
    </source>
</evidence>
<feature type="domain" description="Fibronectin type III-like" evidence="3">
    <location>
        <begin position="624"/>
        <end position="694"/>
    </location>
</feature>
<evidence type="ECO:0000256" key="1">
    <source>
        <dbReference type="ARBA" id="ARBA00005336"/>
    </source>
</evidence>
<protein>
    <submittedName>
        <fullName evidence="4">Glycoside hydrolase family 3 C-terminal domain-containing protein</fullName>
    </submittedName>
</protein>
<dbReference type="PRINTS" id="PR00133">
    <property type="entry name" value="GLHYDRLASE3"/>
</dbReference>
<dbReference type="RefSeq" id="WP_204572610.1">
    <property type="nucleotide sequence ID" value="NZ_JACJLL010000127.1"/>
</dbReference>
<dbReference type="SUPFAM" id="SSF51445">
    <property type="entry name" value="(Trans)glycosidases"/>
    <property type="match status" value="1"/>
</dbReference>
<dbReference type="Gene3D" id="2.60.40.10">
    <property type="entry name" value="Immunoglobulins"/>
    <property type="match status" value="1"/>
</dbReference>
<proteinExistence type="inferred from homology"/>
<dbReference type="SMART" id="SM01217">
    <property type="entry name" value="Fn3_like"/>
    <property type="match status" value="1"/>
</dbReference>
<evidence type="ECO:0000313" key="5">
    <source>
        <dbReference type="Proteomes" id="UP000767334"/>
    </source>
</evidence>
<dbReference type="InterPro" id="IPR036881">
    <property type="entry name" value="Glyco_hydro_3_C_sf"/>
</dbReference>
<comment type="similarity">
    <text evidence="1">Belongs to the glycosyl hydrolase 3 family.</text>
</comment>
<dbReference type="PANTHER" id="PTHR42715:SF10">
    <property type="entry name" value="BETA-GLUCOSIDASE"/>
    <property type="match status" value="1"/>
</dbReference>
<dbReference type="InterPro" id="IPR036962">
    <property type="entry name" value="Glyco_hydro_3_N_sf"/>
</dbReference>
<dbReference type="InterPro" id="IPR013783">
    <property type="entry name" value="Ig-like_fold"/>
</dbReference>